<dbReference type="HOGENOM" id="CLU_1900255_0_0_1"/>
<dbReference type="EMBL" id="CT868026">
    <property type="protein sequence ID" value="CAK63479.1"/>
    <property type="molecule type" value="Genomic_DNA"/>
</dbReference>
<dbReference type="AlphaFoldDB" id="A0BY62"/>
<evidence type="ECO:0000313" key="1">
    <source>
        <dbReference type="EMBL" id="CAK63479.1"/>
    </source>
</evidence>
<proteinExistence type="predicted"/>
<gene>
    <name evidence="1" type="ORF">GSPATT00033332001</name>
</gene>
<dbReference type="InParanoid" id="A0BY62"/>
<dbReference type="KEGG" id="ptm:GSPATT00033332001"/>
<organism evidence="1 2">
    <name type="scientific">Paramecium tetraurelia</name>
    <dbReference type="NCBI Taxonomy" id="5888"/>
    <lineage>
        <taxon>Eukaryota</taxon>
        <taxon>Sar</taxon>
        <taxon>Alveolata</taxon>
        <taxon>Ciliophora</taxon>
        <taxon>Intramacronucleata</taxon>
        <taxon>Oligohymenophorea</taxon>
        <taxon>Peniculida</taxon>
        <taxon>Parameciidae</taxon>
        <taxon>Paramecium</taxon>
    </lineage>
</organism>
<dbReference type="Proteomes" id="UP000000600">
    <property type="component" value="Unassembled WGS sequence"/>
</dbReference>
<dbReference type="GeneID" id="5016661"/>
<name>A0BY62_PARTE</name>
<sequence length="134" mass="15614">MGCIIDVNKTDLSHELDQVSQEIEQPLNTINSSIEKHAMEFTLKSHPDDSALFLQKQASTYPLASNYSSNSNTNSIKSCLKSSSRRQLFENEYRRKSVHFDQIIKVVTRNKVFYLRRIRRSKTKKTKIDLDEIF</sequence>
<protein>
    <submittedName>
        <fullName evidence="1">Uncharacterized protein</fullName>
    </submittedName>
</protein>
<dbReference type="RefSeq" id="XP_001430877.1">
    <property type="nucleotide sequence ID" value="XM_001430840.1"/>
</dbReference>
<dbReference type="OMA" id="FENEYRR"/>
<dbReference type="OrthoDB" id="10401515at2759"/>
<evidence type="ECO:0000313" key="2">
    <source>
        <dbReference type="Proteomes" id="UP000000600"/>
    </source>
</evidence>
<reference evidence="1 2" key="1">
    <citation type="journal article" date="2006" name="Nature">
        <title>Global trends of whole-genome duplications revealed by the ciliate Paramecium tetraurelia.</title>
        <authorList>
            <consortium name="Genoscope"/>
            <person name="Aury J.-M."/>
            <person name="Jaillon O."/>
            <person name="Duret L."/>
            <person name="Noel B."/>
            <person name="Jubin C."/>
            <person name="Porcel B.M."/>
            <person name="Segurens B."/>
            <person name="Daubin V."/>
            <person name="Anthouard V."/>
            <person name="Aiach N."/>
            <person name="Arnaiz O."/>
            <person name="Billaut A."/>
            <person name="Beisson J."/>
            <person name="Blanc I."/>
            <person name="Bouhouche K."/>
            <person name="Camara F."/>
            <person name="Duharcourt S."/>
            <person name="Guigo R."/>
            <person name="Gogendeau D."/>
            <person name="Katinka M."/>
            <person name="Keller A.-M."/>
            <person name="Kissmehl R."/>
            <person name="Klotz C."/>
            <person name="Koll F."/>
            <person name="Le Moue A."/>
            <person name="Lepere C."/>
            <person name="Malinsky S."/>
            <person name="Nowacki M."/>
            <person name="Nowak J.K."/>
            <person name="Plattner H."/>
            <person name="Poulain J."/>
            <person name="Ruiz F."/>
            <person name="Serrano V."/>
            <person name="Zagulski M."/>
            <person name="Dessen P."/>
            <person name="Betermier M."/>
            <person name="Weissenbach J."/>
            <person name="Scarpelli C."/>
            <person name="Schachter V."/>
            <person name="Sperling L."/>
            <person name="Meyer E."/>
            <person name="Cohen J."/>
            <person name="Wincker P."/>
        </authorList>
    </citation>
    <scope>NUCLEOTIDE SEQUENCE [LARGE SCALE GENOMIC DNA]</scope>
    <source>
        <strain evidence="1 2">Stock d4-2</strain>
    </source>
</reference>
<accession>A0BY62</accession>
<keyword evidence="2" id="KW-1185">Reference proteome</keyword>